<evidence type="ECO:0000313" key="2">
    <source>
        <dbReference type="Proteomes" id="UP001501565"/>
    </source>
</evidence>
<gene>
    <name evidence="1" type="ORF">GCM10022277_33300</name>
</gene>
<dbReference type="Pfam" id="PF13450">
    <property type="entry name" value="NAD_binding_8"/>
    <property type="match status" value="1"/>
</dbReference>
<proteinExistence type="predicted"/>
<dbReference type="EMBL" id="BAABBN010000012">
    <property type="protein sequence ID" value="GAA3934045.1"/>
    <property type="molecule type" value="Genomic_DNA"/>
</dbReference>
<evidence type="ECO:0000313" key="1">
    <source>
        <dbReference type="EMBL" id="GAA3934045.1"/>
    </source>
</evidence>
<comment type="caution">
    <text evidence="1">The sequence shown here is derived from an EMBL/GenBank/DDBJ whole genome shotgun (WGS) entry which is preliminary data.</text>
</comment>
<dbReference type="Gene3D" id="3.90.660.10">
    <property type="match status" value="1"/>
</dbReference>
<sequence>MNCDVAVIGAGLSGLVAAKRLQDEGLRVACFEKARGSGGRLSSKRLVTEQGLNISFDLGCSAVTATTDVFKKQLETWAEDHVVSPWLSVGEALPQYVGVPRNSSITRNLVDQLNVSFGVKVTRVSREGDRWVCYQNMGDELVPVSSSKYLIISAPPEQTFDLLPIDNSLRSLVSKSRSLPQWVLMIATDTSRGDKFRSLSPMSFPSSVSGMSLESSKPNRETPEHINVWQVQASTDWSRQRTDWLPDAVAKSLIADLETTIGESVHVIATYVHRWLYSVHREVNQASEQGYLWGDDGIGLCGDYLAMGLSEFGLEAAYLSGSKLGEKLCSL</sequence>
<dbReference type="InterPro" id="IPR036188">
    <property type="entry name" value="FAD/NAD-bd_sf"/>
</dbReference>
<organism evidence="1 2">
    <name type="scientific">Litoribacillus peritrichatus</name>
    <dbReference type="NCBI Taxonomy" id="718191"/>
    <lineage>
        <taxon>Bacteria</taxon>
        <taxon>Pseudomonadati</taxon>
        <taxon>Pseudomonadota</taxon>
        <taxon>Gammaproteobacteria</taxon>
        <taxon>Oceanospirillales</taxon>
        <taxon>Oceanospirillaceae</taxon>
        <taxon>Litoribacillus</taxon>
    </lineage>
</organism>
<reference evidence="2" key="1">
    <citation type="journal article" date="2019" name="Int. J. Syst. Evol. Microbiol.">
        <title>The Global Catalogue of Microorganisms (GCM) 10K type strain sequencing project: providing services to taxonomists for standard genome sequencing and annotation.</title>
        <authorList>
            <consortium name="The Broad Institute Genomics Platform"/>
            <consortium name="The Broad Institute Genome Sequencing Center for Infectious Disease"/>
            <person name="Wu L."/>
            <person name="Ma J."/>
        </authorList>
    </citation>
    <scope>NUCLEOTIDE SEQUENCE [LARGE SCALE GENOMIC DNA]</scope>
    <source>
        <strain evidence="2">JCM 17551</strain>
    </source>
</reference>
<name>A0ABP7N2I0_9GAMM</name>
<evidence type="ECO:0008006" key="3">
    <source>
        <dbReference type="Google" id="ProtNLM"/>
    </source>
</evidence>
<dbReference type="SUPFAM" id="SSF51905">
    <property type="entry name" value="FAD/NAD(P)-binding domain"/>
    <property type="match status" value="1"/>
</dbReference>
<accession>A0ABP7N2I0</accession>
<dbReference type="Gene3D" id="3.50.50.60">
    <property type="entry name" value="FAD/NAD(P)-binding domain"/>
    <property type="match status" value="1"/>
</dbReference>
<keyword evidence="2" id="KW-1185">Reference proteome</keyword>
<dbReference type="PANTHER" id="PTHR16128">
    <property type="entry name" value="FAD/NAD(P)-BINDING OXIDOREDUCTASE FAMILY PROTEIN"/>
    <property type="match status" value="1"/>
</dbReference>
<dbReference type="Proteomes" id="UP001501565">
    <property type="component" value="Unassembled WGS sequence"/>
</dbReference>
<dbReference type="PANTHER" id="PTHR16128:SF5">
    <property type="entry name" value="FAD_NAD(P)-BINDING OXIDOREDUCTASE FAMILY PROTEIN"/>
    <property type="match status" value="1"/>
</dbReference>
<protein>
    <recommendedName>
        <fullName evidence="3">Amine oxidase domain-containing protein</fullName>
    </recommendedName>
</protein>